<feature type="transmembrane region" description="Helical" evidence="7">
    <location>
        <begin position="248"/>
        <end position="270"/>
    </location>
</feature>
<gene>
    <name evidence="8" type="ORF">C2E21_1564</name>
</gene>
<feature type="transmembrane region" description="Helical" evidence="7">
    <location>
        <begin position="215"/>
        <end position="236"/>
    </location>
</feature>
<keyword evidence="8" id="KW-0762">Sugar transport</keyword>
<feature type="transmembrane region" description="Helical" evidence="7">
    <location>
        <begin position="96"/>
        <end position="120"/>
    </location>
</feature>
<keyword evidence="5 7" id="KW-0472">Membrane</keyword>
<keyword evidence="3 7" id="KW-0812">Transmembrane</keyword>
<accession>A0A2P6U1I7</accession>
<sequence>MLGLLNHGPPGSRLGLWYAILAAVFNGTFGMLSKLRSTRSEHPLVFNYWMSEGVALSGLFLLAVPPRVFSAWGVLSGCLFVLSASNAIAAISLIGLAAATGVWCGVAVLTSFAWGVLVAGDEVEHMWQAAAALALILAGIAGIAVSAANGGHQVDSPDVSREASNEPEALGSRAEGAGDAEAGTPLLARQSSNASRQDHSAYGSWQQELQPRTRVLLGMATAVAAGAVGGLILAPVLAAPKEVQGYQFLPSMALGVLIVSPALTSLLTCVPRHTFKFSQVIKSPAAGPGMAAGLVWNLGNLACILAVTDKHVGLAVAMPIMQCGLFVAGIWGIVLFREVQGARALALYWLSGGVLIAGAALLANAKED</sequence>
<feature type="transmembrane region" description="Helical" evidence="7">
    <location>
        <begin position="291"/>
        <end position="308"/>
    </location>
</feature>
<protein>
    <submittedName>
        <fullName evidence="8">Sugar transport</fullName>
    </submittedName>
</protein>
<keyword evidence="4 7" id="KW-1133">Transmembrane helix</keyword>
<dbReference type="Proteomes" id="UP000239899">
    <property type="component" value="Unassembled WGS sequence"/>
</dbReference>
<comment type="subcellular location">
    <subcellularLocation>
        <location evidence="1">Membrane</location>
        <topology evidence="1">Multi-pass membrane protein</topology>
    </subcellularLocation>
</comment>
<dbReference type="Pfam" id="PF07857">
    <property type="entry name" value="TMEM144"/>
    <property type="match status" value="1"/>
</dbReference>
<feature type="transmembrane region" description="Helical" evidence="7">
    <location>
        <begin position="126"/>
        <end position="148"/>
    </location>
</feature>
<comment type="caution">
    <text evidence="8">The sequence shown here is derived from an EMBL/GenBank/DDBJ whole genome shotgun (WGS) entry which is preliminary data.</text>
</comment>
<dbReference type="EMBL" id="LHPG02000003">
    <property type="protein sequence ID" value="PRW60181.1"/>
    <property type="molecule type" value="Genomic_DNA"/>
</dbReference>
<evidence type="ECO:0000256" key="5">
    <source>
        <dbReference type="ARBA" id="ARBA00023136"/>
    </source>
</evidence>
<feature type="transmembrane region" description="Helical" evidence="7">
    <location>
        <begin position="15"/>
        <end position="32"/>
    </location>
</feature>
<evidence type="ECO:0000313" key="8">
    <source>
        <dbReference type="EMBL" id="PRW60181.1"/>
    </source>
</evidence>
<keyword evidence="8" id="KW-0813">Transport</keyword>
<feature type="transmembrane region" description="Helical" evidence="7">
    <location>
        <begin position="69"/>
        <end position="89"/>
    </location>
</feature>
<name>A0A2P6U1I7_CHLSO</name>
<dbReference type="AlphaFoldDB" id="A0A2P6U1I7"/>
<dbReference type="PANTHER" id="PTHR16119:SF22">
    <property type="entry name" value="EAMA DOMAIN-CONTAINING PROTEIN"/>
    <property type="match status" value="1"/>
</dbReference>
<feature type="transmembrane region" description="Helical" evidence="7">
    <location>
        <begin position="44"/>
        <end position="63"/>
    </location>
</feature>
<evidence type="ECO:0000256" key="4">
    <source>
        <dbReference type="ARBA" id="ARBA00022989"/>
    </source>
</evidence>
<comment type="similarity">
    <text evidence="2">Belongs to the TMEM144 family.</text>
</comment>
<dbReference type="OrthoDB" id="426527at2759"/>
<dbReference type="GO" id="GO:0015144">
    <property type="term" value="F:carbohydrate transmembrane transporter activity"/>
    <property type="evidence" value="ECO:0007669"/>
    <property type="project" value="InterPro"/>
</dbReference>
<evidence type="ECO:0000256" key="2">
    <source>
        <dbReference type="ARBA" id="ARBA00005731"/>
    </source>
</evidence>
<evidence type="ECO:0000256" key="6">
    <source>
        <dbReference type="SAM" id="MobiDB-lite"/>
    </source>
</evidence>
<feature type="region of interest" description="Disordered" evidence="6">
    <location>
        <begin position="153"/>
        <end position="178"/>
    </location>
</feature>
<evidence type="ECO:0000313" key="9">
    <source>
        <dbReference type="Proteomes" id="UP000239899"/>
    </source>
</evidence>
<proteinExistence type="inferred from homology"/>
<evidence type="ECO:0000256" key="3">
    <source>
        <dbReference type="ARBA" id="ARBA00022692"/>
    </source>
</evidence>
<keyword evidence="9" id="KW-1185">Reference proteome</keyword>
<evidence type="ECO:0000256" key="1">
    <source>
        <dbReference type="ARBA" id="ARBA00004141"/>
    </source>
</evidence>
<dbReference type="InterPro" id="IPR010651">
    <property type="entry name" value="Sugar_transport"/>
</dbReference>
<evidence type="ECO:0000256" key="7">
    <source>
        <dbReference type="SAM" id="Phobius"/>
    </source>
</evidence>
<dbReference type="PANTHER" id="PTHR16119">
    <property type="entry name" value="TRANSMEMBRANE PROTEIN 144"/>
    <property type="match status" value="1"/>
</dbReference>
<dbReference type="GO" id="GO:0016020">
    <property type="term" value="C:membrane"/>
    <property type="evidence" value="ECO:0007669"/>
    <property type="project" value="UniProtKB-SubCell"/>
</dbReference>
<reference evidence="8 9" key="1">
    <citation type="journal article" date="2018" name="Plant J.">
        <title>Genome sequences of Chlorella sorokiniana UTEX 1602 and Micractinium conductrix SAG 241.80: implications to maltose excretion by a green alga.</title>
        <authorList>
            <person name="Arriola M.B."/>
            <person name="Velmurugan N."/>
            <person name="Zhang Y."/>
            <person name="Plunkett M.H."/>
            <person name="Hondzo H."/>
            <person name="Barney B.M."/>
        </authorList>
    </citation>
    <scope>NUCLEOTIDE SEQUENCE [LARGE SCALE GENOMIC DNA]</scope>
    <source>
        <strain evidence="9">UTEX 1602</strain>
    </source>
</reference>
<organism evidence="8 9">
    <name type="scientific">Chlorella sorokiniana</name>
    <name type="common">Freshwater green alga</name>
    <dbReference type="NCBI Taxonomy" id="3076"/>
    <lineage>
        <taxon>Eukaryota</taxon>
        <taxon>Viridiplantae</taxon>
        <taxon>Chlorophyta</taxon>
        <taxon>core chlorophytes</taxon>
        <taxon>Trebouxiophyceae</taxon>
        <taxon>Chlorellales</taxon>
        <taxon>Chlorellaceae</taxon>
        <taxon>Chlorella clade</taxon>
        <taxon>Chlorella</taxon>
    </lineage>
</organism>
<feature type="transmembrane region" description="Helical" evidence="7">
    <location>
        <begin position="314"/>
        <end position="334"/>
    </location>
</feature>
<dbReference type="InterPro" id="IPR012435">
    <property type="entry name" value="TMEM144"/>
</dbReference>
<feature type="transmembrane region" description="Helical" evidence="7">
    <location>
        <begin position="346"/>
        <end position="365"/>
    </location>
</feature>